<dbReference type="PANTHER" id="PTHR13696">
    <property type="entry name" value="P-LOOP CONTAINING NUCLEOSIDE TRIPHOSPHATE HYDROLASE"/>
    <property type="match status" value="1"/>
</dbReference>
<dbReference type="OrthoDB" id="9815116at2"/>
<dbReference type="Gene3D" id="3.40.50.300">
    <property type="entry name" value="P-loop containing nucleotide triphosphate hydrolases"/>
    <property type="match status" value="1"/>
</dbReference>
<dbReference type="InterPro" id="IPR025669">
    <property type="entry name" value="AAA_dom"/>
</dbReference>
<proteinExistence type="predicted"/>
<dbReference type="InterPro" id="IPR027417">
    <property type="entry name" value="P-loop_NTPase"/>
</dbReference>
<evidence type="ECO:0000313" key="3">
    <source>
        <dbReference type="Proteomes" id="UP000293162"/>
    </source>
</evidence>
<name>A0A4Q5M4C7_9BACT</name>
<dbReference type="PANTHER" id="PTHR13696:SF99">
    <property type="entry name" value="COBYRINIC ACID AC-DIAMIDE SYNTHASE"/>
    <property type="match status" value="1"/>
</dbReference>
<dbReference type="AlphaFoldDB" id="A0A4Q5M4C7"/>
<organism evidence="2 3">
    <name type="scientific">Emticicia agri</name>
    <dbReference type="NCBI Taxonomy" id="2492393"/>
    <lineage>
        <taxon>Bacteria</taxon>
        <taxon>Pseudomonadati</taxon>
        <taxon>Bacteroidota</taxon>
        <taxon>Cytophagia</taxon>
        <taxon>Cytophagales</taxon>
        <taxon>Leadbetterellaceae</taxon>
        <taxon>Emticicia</taxon>
    </lineage>
</organism>
<accession>A0A4Q5M4C7</accession>
<protein>
    <submittedName>
        <fullName evidence="2">ParA family protein</fullName>
    </submittedName>
</protein>
<gene>
    <name evidence="2" type="ORF">EWM59_02715</name>
</gene>
<evidence type="ECO:0000259" key="1">
    <source>
        <dbReference type="Pfam" id="PF13614"/>
    </source>
</evidence>
<dbReference type="Proteomes" id="UP000293162">
    <property type="component" value="Unassembled WGS sequence"/>
</dbReference>
<evidence type="ECO:0000313" key="2">
    <source>
        <dbReference type="EMBL" id="RYU97218.1"/>
    </source>
</evidence>
<dbReference type="Pfam" id="PF13614">
    <property type="entry name" value="AAA_31"/>
    <property type="match status" value="1"/>
</dbReference>
<feature type="domain" description="AAA" evidence="1">
    <location>
        <begin position="2"/>
        <end position="167"/>
    </location>
</feature>
<keyword evidence="3" id="KW-1185">Reference proteome</keyword>
<dbReference type="CDD" id="cd02042">
    <property type="entry name" value="ParAB_family"/>
    <property type="match status" value="1"/>
</dbReference>
<dbReference type="EMBL" id="SEWF01000003">
    <property type="protein sequence ID" value="RYU97218.1"/>
    <property type="molecule type" value="Genomic_DNA"/>
</dbReference>
<sequence length="254" mass="27936">MTISVVNNKGGVGKTTSTQNLGAAFQKFANARVLFIDLDGQASLTRCFGVQESQVGKNHVGNYLSGEFPFESIVINTAIGDLLPSAAELNSKEDAIKASPVFPFNLKLLLEKVKKNYDYIMIDCPPTLSGMTRVALIACDIYLVPLQAEFLSYEGLRNFLNYSSELQLISPQTKLGGVFATRYNPRINKKLSNDIIEATKQQLGSSFFTTTIRDNIAISEAQANGKDIFSYSPESNGAMDYYQLTKEILKSINN</sequence>
<dbReference type="InterPro" id="IPR050678">
    <property type="entry name" value="DNA_Partitioning_ATPase"/>
</dbReference>
<dbReference type="SUPFAM" id="SSF52540">
    <property type="entry name" value="P-loop containing nucleoside triphosphate hydrolases"/>
    <property type="match status" value="1"/>
</dbReference>
<dbReference type="RefSeq" id="WP_130019413.1">
    <property type="nucleotide sequence ID" value="NZ_SEWF01000003.1"/>
</dbReference>
<dbReference type="PIRSF" id="PIRSF009320">
    <property type="entry name" value="Nuc_binding_HP_1000"/>
    <property type="match status" value="1"/>
</dbReference>
<reference evidence="2 3" key="1">
    <citation type="submission" date="2019-02" db="EMBL/GenBank/DDBJ databases">
        <title>Bacterial novel species Emticicia sp. 17J42-9 isolated from soil.</title>
        <authorList>
            <person name="Jung H.-Y."/>
        </authorList>
    </citation>
    <scope>NUCLEOTIDE SEQUENCE [LARGE SCALE GENOMIC DNA]</scope>
    <source>
        <strain evidence="2 3">17J42-9</strain>
    </source>
</reference>
<comment type="caution">
    <text evidence="2">The sequence shown here is derived from an EMBL/GenBank/DDBJ whole genome shotgun (WGS) entry which is preliminary data.</text>
</comment>